<evidence type="ECO:0000256" key="1">
    <source>
        <dbReference type="SAM" id="MobiDB-lite"/>
    </source>
</evidence>
<dbReference type="AlphaFoldDB" id="A0A4V6XVP0"/>
<evidence type="ECO:0000313" key="2">
    <source>
        <dbReference type="EMBL" id="TKR61965.1"/>
    </source>
</evidence>
<gene>
    <name evidence="2" type="ORF">L596_025990</name>
</gene>
<keyword evidence="3" id="KW-1185">Reference proteome</keyword>
<sequence>MTAPDGQSAIRSALGGGRVRPGPDQSMLCASLHFLCISFQWSAHLRRRPAPSPFKKGWEVFLKTISTAADHAWSA</sequence>
<dbReference type="EMBL" id="AZBU02000010">
    <property type="protein sequence ID" value="TKR61965.1"/>
    <property type="molecule type" value="Genomic_DNA"/>
</dbReference>
<proteinExistence type="predicted"/>
<reference evidence="2 3" key="1">
    <citation type="journal article" date="2015" name="Genome Biol.">
        <title>Comparative genomics of Steinernema reveals deeply conserved gene regulatory networks.</title>
        <authorList>
            <person name="Dillman A.R."/>
            <person name="Macchietto M."/>
            <person name="Porter C.F."/>
            <person name="Rogers A."/>
            <person name="Williams B."/>
            <person name="Antoshechkin I."/>
            <person name="Lee M.M."/>
            <person name="Goodwin Z."/>
            <person name="Lu X."/>
            <person name="Lewis E.E."/>
            <person name="Goodrich-Blair H."/>
            <person name="Stock S.P."/>
            <person name="Adams B.J."/>
            <person name="Sternberg P.W."/>
            <person name="Mortazavi A."/>
        </authorList>
    </citation>
    <scope>NUCLEOTIDE SEQUENCE [LARGE SCALE GENOMIC DNA]</scope>
    <source>
        <strain evidence="2 3">ALL</strain>
    </source>
</reference>
<reference evidence="2 3" key="2">
    <citation type="journal article" date="2019" name="G3 (Bethesda)">
        <title>Hybrid Assembly of the Genome of the Entomopathogenic Nematode Steinernema carpocapsae Identifies the X-Chromosome.</title>
        <authorList>
            <person name="Serra L."/>
            <person name="Macchietto M."/>
            <person name="Macias-Munoz A."/>
            <person name="McGill C.J."/>
            <person name="Rodriguez I.M."/>
            <person name="Rodriguez B."/>
            <person name="Murad R."/>
            <person name="Mortazavi A."/>
        </authorList>
    </citation>
    <scope>NUCLEOTIDE SEQUENCE [LARGE SCALE GENOMIC DNA]</scope>
    <source>
        <strain evidence="2 3">ALL</strain>
    </source>
</reference>
<feature type="region of interest" description="Disordered" evidence="1">
    <location>
        <begin position="1"/>
        <end position="20"/>
    </location>
</feature>
<dbReference type="Proteomes" id="UP000298663">
    <property type="component" value="Unassembled WGS sequence"/>
</dbReference>
<name>A0A4V6XVP0_STECR</name>
<comment type="caution">
    <text evidence="2">The sequence shown here is derived from an EMBL/GenBank/DDBJ whole genome shotgun (WGS) entry which is preliminary data.</text>
</comment>
<organism evidence="2 3">
    <name type="scientific">Steinernema carpocapsae</name>
    <name type="common">Entomopathogenic nematode</name>
    <dbReference type="NCBI Taxonomy" id="34508"/>
    <lineage>
        <taxon>Eukaryota</taxon>
        <taxon>Metazoa</taxon>
        <taxon>Ecdysozoa</taxon>
        <taxon>Nematoda</taxon>
        <taxon>Chromadorea</taxon>
        <taxon>Rhabditida</taxon>
        <taxon>Tylenchina</taxon>
        <taxon>Panagrolaimomorpha</taxon>
        <taxon>Strongyloidoidea</taxon>
        <taxon>Steinernematidae</taxon>
        <taxon>Steinernema</taxon>
    </lineage>
</organism>
<protein>
    <submittedName>
        <fullName evidence="2">Uncharacterized protein</fullName>
    </submittedName>
</protein>
<accession>A0A4V6XVP0</accession>
<evidence type="ECO:0000313" key="3">
    <source>
        <dbReference type="Proteomes" id="UP000298663"/>
    </source>
</evidence>